<dbReference type="GO" id="GO:0008983">
    <property type="term" value="F:protein-glutamate O-methyltransferase activity"/>
    <property type="evidence" value="ECO:0007669"/>
    <property type="project" value="UniProtKB-EC"/>
</dbReference>
<dbReference type="InterPro" id="IPR036804">
    <property type="entry name" value="CheR_N_sf"/>
</dbReference>
<dbReference type="EMBL" id="QVLV01000005">
    <property type="protein sequence ID" value="RGE61805.1"/>
    <property type="molecule type" value="Genomic_DNA"/>
</dbReference>
<dbReference type="RefSeq" id="WP_021634166.1">
    <property type="nucleotide sequence ID" value="NZ_CALBAU010000042.1"/>
</dbReference>
<dbReference type="InterPro" id="IPR022641">
    <property type="entry name" value="CheR_N"/>
</dbReference>
<dbReference type="InterPro" id="IPR050903">
    <property type="entry name" value="Bact_Chemotaxis_MeTrfase"/>
</dbReference>
<dbReference type="SMART" id="SM00138">
    <property type="entry name" value="MeTrc"/>
    <property type="match status" value="1"/>
</dbReference>
<dbReference type="EC" id="2.1.1.80" evidence="2"/>
<proteinExistence type="predicted"/>
<evidence type="ECO:0000313" key="10">
    <source>
        <dbReference type="Proteomes" id="UP000261166"/>
    </source>
</evidence>
<comment type="caution">
    <text evidence="8">The sequence shown here is derived from an EMBL/GenBank/DDBJ whole genome shotgun (WGS) entry which is preliminary data.</text>
</comment>
<dbReference type="GO" id="GO:0032259">
    <property type="term" value="P:methylation"/>
    <property type="evidence" value="ECO:0007669"/>
    <property type="project" value="UniProtKB-KW"/>
</dbReference>
<evidence type="ECO:0000313" key="7">
    <source>
        <dbReference type="EMBL" id="RGE61805.1"/>
    </source>
</evidence>
<dbReference type="Proteomes" id="UP000260812">
    <property type="component" value="Unassembled WGS sequence"/>
</dbReference>
<dbReference type="PRINTS" id="PR00996">
    <property type="entry name" value="CHERMTFRASE"/>
</dbReference>
<dbReference type="CDD" id="cd02440">
    <property type="entry name" value="AdoMet_MTases"/>
    <property type="match status" value="1"/>
</dbReference>
<dbReference type="Gene3D" id="3.40.50.150">
    <property type="entry name" value="Vaccinia Virus protein VP39"/>
    <property type="match status" value="1"/>
</dbReference>
<dbReference type="Proteomes" id="UP000261166">
    <property type="component" value="Unassembled WGS sequence"/>
</dbReference>
<dbReference type="GeneID" id="97987142"/>
<evidence type="ECO:0000256" key="1">
    <source>
        <dbReference type="ARBA" id="ARBA00001541"/>
    </source>
</evidence>
<dbReference type="Gene3D" id="1.10.155.10">
    <property type="entry name" value="Chemotaxis receptor methyltransferase CheR, N-terminal domain"/>
    <property type="match status" value="1"/>
</dbReference>
<keyword evidence="9" id="KW-1185">Reference proteome</keyword>
<comment type="catalytic activity">
    <reaction evidence="1">
        <text>L-glutamyl-[protein] + S-adenosyl-L-methionine = [protein]-L-glutamate 5-O-methyl ester + S-adenosyl-L-homocysteine</text>
        <dbReference type="Rhea" id="RHEA:24452"/>
        <dbReference type="Rhea" id="RHEA-COMP:10208"/>
        <dbReference type="Rhea" id="RHEA-COMP:10311"/>
        <dbReference type="ChEBI" id="CHEBI:29973"/>
        <dbReference type="ChEBI" id="CHEBI:57856"/>
        <dbReference type="ChEBI" id="CHEBI:59789"/>
        <dbReference type="ChEBI" id="CHEBI:82795"/>
        <dbReference type="EC" id="2.1.1.80"/>
    </reaction>
</comment>
<evidence type="ECO:0000313" key="8">
    <source>
        <dbReference type="EMBL" id="RGE68490.1"/>
    </source>
</evidence>
<sequence>MIRLREEEFSDIVNYMREAYGINLDKKKVLIECRMTKLLEKRGLNSFGKYLDMLHQDRTGDMAAEMVNCLTTNYTYFYREPDHFRLLQERILPKLMERRQYGGLDIWSAGCSTGEECYTLAMVLEECRRPNKYMGNIRLLATDISGDALDKAQKGQYPAKELEKLPLEWQKKYCAQVDDRTFQVNEELRYRIRFEKRNLLEPRPSTERFDLILCRNVMIYFDRDARMRLVRMLEDALNPGGYLMIGHAELLTAGETVLESVYPAVYRKEQPADK</sequence>
<evidence type="ECO:0000313" key="9">
    <source>
        <dbReference type="Proteomes" id="UP000260812"/>
    </source>
</evidence>
<dbReference type="OrthoDB" id="9816309at2"/>
<reference evidence="8 10" key="1">
    <citation type="submission" date="2018-08" db="EMBL/GenBank/DDBJ databases">
        <title>A genome reference for cultivated species of the human gut microbiota.</title>
        <authorList>
            <person name="Zou Y."/>
            <person name="Xue W."/>
            <person name="Luo G."/>
        </authorList>
    </citation>
    <scope>NUCLEOTIDE SEQUENCE [LARGE SCALE GENOMIC DNA]</scope>
    <source>
        <strain evidence="8 10">AF26-4BH</strain>
        <strain evidence="7">TF05-5AC</strain>
    </source>
</reference>
<dbReference type="InterPro" id="IPR000780">
    <property type="entry name" value="CheR_MeTrfase"/>
</dbReference>
<gene>
    <name evidence="8" type="ORF">DWY69_19900</name>
    <name evidence="7" type="ORF">DXC51_09685</name>
</gene>
<evidence type="ECO:0000256" key="4">
    <source>
        <dbReference type="ARBA" id="ARBA00022679"/>
    </source>
</evidence>
<dbReference type="InterPro" id="IPR026024">
    <property type="entry name" value="Chemotaxis_MeTrfase_CheR"/>
</dbReference>
<dbReference type="SUPFAM" id="SSF47757">
    <property type="entry name" value="Chemotaxis receptor methyltransferase CheR, N-terminal domain"/>
    <property type="match status" value="1"/>
</dbReference>
<dbReference type="PANTHER" id="PTHR24422:SF19">
    <property type="entry name" value="CHEMOTAXIS PROTEIN METHYLTRANSFERASE"/>
    <property type="match status" value="1"/>
</dbReference>
<feature type="domain" description="CheR-type methyltransferase" evidence="6">
    <location>
        <begin position="1"/>
        <end position="271"/>
    </location>
</feature>
<keyword evidence="5" id="KW-0949">S-adenosyl-L-methionine</keyword>
<evidence type="ECO:0000256" key="2">
    <source>
        <dbReference type="ARBA" id="ARBA00012534"/>
    </source>
</evidence>
<dbReference type="InterPro" id="IPR029063">
    <property type="entry name" value="SAM-dependent_MTases_sf"/>
</dbReference>
<accession>A0A3E3IN42</accession>
<evidence type="ECO:0000256" key="3">
    <source>
        <dbReference type="ARBA" id="ARBA00022603"/>
    </source>
</evidence>
<keyword evidence="4 8" id="KW-0808">Transferase</keyword>
<evidence type="ECO:0000259" key="6">
    <source>
        <dbReference type="PROSITE" id="PS50123"/>
    </source>
</evidence>
<dbReference type="Pfam" id="PF01739">
    <property type="entry name" value="CheR"/>
    <property type="match status" value="1"/>
</dbReference>
<dbReference type="EMBL" id="QVLU01000020">
    <property type="protein sequence ID" value="RGE68490.1"/>
    <property type="molecule type" value="Genomic_DNA"/>
</dbReference>
<dbReference type="InterPro" id="IPR022642">
    <property type="entry name" value="CheR_C"/>
</dbReference>
<dbReference type="AlphaFoldDB" id="A0A3E3IN42"/>
<evidence type="ECO:0000256" key="5">
    <source>
        <dbReference type="ARBA" id="ARBA00022691"/>
    </source>
</evidence>
<keyword evidence="3 8" id="KW-0489">Methyltransferase</keyword>
<organism evidence="8 10">
    <name type="scientific">Eisenbergiella massiliensis</name>
    <dbReference type="NCBI Taxonomy" id="1720294"/>
    <lineage>
        <taxon>Bacteria</taxon>
        <taxon>Bacillati</taxon>
        <taxon>Bacillota</taxon>
        <taxon>Clostridia</taxon>
        <taxon>Lachnospirales</taxon>
        <taxon>Lachnospiraceae</taxon>
        <taxon>Eisenbergiella</taxon>
    </lineage>
</organism>
<dbReference type="PANTHER" id="PTHR24422">
    <property type="entry name" value="CHEMOTAXIS PROTEIN METHYLTRANSFERASE"/>
    <property type="match status" value="1"/>
</dbReference>
<dbReference type="SUPFAM" id="SSF53335">
    <property type="entry name" value="S-adenosyl-L-methionine-dependent methyltransferases"/>
    <property type="match status" value="1"/>
</dbReference>
<dbReference type="PROSITE" id="PS50123">
    <property type="entry name" value="CHER"/>
    <property type="match status" value="1"/>
</dbReference>
<name>A0A3E3IN42_9FIRM</name>
<dbReference type="PIRSF" id="PIRSF000410">
    <property type="entry name" value="CheR"/>
    <property type="match status" value="1"/>
</dbReference>
<dbReference type="Pfam" id="PF03705">
    <property type="entry name" value="CheR_N"/>
    <property type="match status" value="1"/>
</dbReference>
<protein>
    <recommendedName>
        <fullName evidence="2">protein-glutamate O-methyltransferase</fullName>
        <ecNumber evidence="2">2.1.1.80</ecNumber>
    </recommendedName>
</protein>